<name>A0A2Z7DH25_9LAMI</name>
<dbReference type="Proteomes" id="UP000250235">
    <property type="component" value="Unassembled WGS sequence"/>
</dbReference>
<reference evidence="1 2" key="1">
    <citation type="journal article" date="2015" name="Proc. Natl. Acad. Sci. U.S.A.">
        <title>The resurrection genome of Boea hygrometrica: A blueprint for survival of dehydration.</title>
        <authorList>
            <person name="Xiao L."/>
            <person name="Yang G."/>
            <person name="Zhang L."/>
            <person name="Yang X."/>
            <person name="Zhao S."/>
            <person name="Ji Z."/>
            <person name="Zhou Q."/>
            <person name="Hu M."/>
            <person name="Wang Y."/>
            <person name="Chen M."/>
            <person name="Xu Y."/>
            <person name="Jin H."/>
            <person name="Xiao X."/>
            <person name="Hu G."/>
            <person name="Bao F."/>
            <person name="Hu Y."/>
            <person name="Wan P."/>
            <person name="Li L."/>
            <person name="Deng X."/>
            <person name="Kuang T."/>
            <person name="Xiang C."/>
            <person name="Zhu J.K."/>
            <person name="Oliver M.J."/>
            <person name="He Y."/>
        </authorList>
    </citation>
    <scope>NUCLEOTIDE SEQUENCE [LARGE SCALE GENOMIC DNA]</scope>
    <source>
        <strain evidence="2">cv. XS01</strain>
    </source>
</reference>
<accession>A0A2Z7DH25</accession>
<dbReference type="EMBL" id="KQ987745">
    <property type="protein sequence ID" value="KZV56933.1"/>
    <property type="molecule type" value="Genomic_DNA"/>
</dbReference>
<dbReference type="Gene3D" id="3.10.10.10">
    <property type="entry name" value="HIV Type 1 Reverse Transcriptase, subunit A, domain 1"/>
    <property type="match status" value="1"/>
</dbReference>
<keyword evidence="2" id="KW-1185">Reference proteome</keyword>
<dbReference type="PANTHER" id="PTHR15503">
    <property type="entry name" value="LDOC1 RELATED"/>
    <property type="match status" value="1"/>
</dbReference>
<dbReference type="InterPro" id="IPR043502">
    <property type="entry name" value="DNA/RNA_pol_sf"/>
</dbReference>
<dbReference type="AlphaFoldDB" id="A0A2Z7DH25"/>
<dbReference type="InterPro" id="IPR032567">
    <property type="entry name" value="RTL1-rel"/>
</dbReference>
<protein>
    <recommendedName>
        <fullName evidence="3">Reverse transcriptase domain-containing protein</fullName>
    </recommendedName>
</protein>
<organism evidence="1 2">
    <name type="scientific">Dorcoceras hygrometricum</name>
    <dbReference type="NCBI Taxonomy" id="472368"/>
    <lineage>
        <taxon>Eukaryota</taxon>
        <taxon>Viridiplantae</taxon>
        <taxon>Streptophyta</taxon>
        <taxon>Embryophyta</taxon>
        <taxon>Tracheophyta</taxon>
        <taxon>Spermatophyta</taxon>
        <taxon>Magnoliopsida</taxon>
        <taxon>eudicotyledons</taxon>
        <taxon>Gunneridae</taxon>
        <taxon>Pentapetalae</taxon>
        <taxon>asterids</taxon>
        <taxon>lamiids</taxon>
        <taxon>Lamiales</taxon>
        <taxon>Gesneriaceae</taxon>
        <taxon>Didymocarpoideae</taxon>
        <taxon>Trichosporeae</taxon>
        <taxon>Loxocarpinae</taxon>
        <taxon>Dorcoceras</taxon>
    </lineage>
</organism>
<evidence type="ECO:0000313" key="2">
    <source>
        <dbReference type="Proteomes" id="UP000250235"/>
    </source>
</evidence>
<proteinExistence type="predicted"/>
<gene>
    <name evidence="1" type="ORF">F511_26916</name>
</gene>
<sequence>MPGTEPISRAPYRMAPAELKELKEQLQDLMDKGYIRPSYVTLGSTCIICEEERWFDENVCRL</sequence>
<evidence type="ECO:0000313" key="1">
    <source>
        <dbReference type="EMBL" id="KZV56933.1"/>
    </source>
</evidence>
<dbReference type="OrthoDB" id="6776860at2759"/>
<dbReference type="PANTHER" id="PTHR15503:SF45">
    <property type="entry name" value="RNA-DIRECTED DNA POLYMERASE HOMOLOG"/>
    <property type="match status" value="1"/>
</dbReference>
<evidence type="ECO:0008006" key="3">
    <source>
        <dbReference type="Google" id="ProtNLM"/>
    </source>
</evidence>
<dbReference type="SUPFAM" id="SSF56672">
    <property type="entry name" value="DNA/RNA polymerases"/>
    <property type="match status" value="1"/>
</dbReference>